<comment type="similarity">
    <text evidence="2">Belongs to the LemA family.</text>
</comment>
<dbReference type="Proteomes" id="UP000306912">
    <property type="component" value="Unassembled WGS sequence"/>
</dbReference>
<evidence type="ECO:0000313" key="8">
    <source>
        <dbReference type="Proteomes" id="UP000306912"/>
    </source>
</evidence>
<keyword evidence="5 6" id="KW-0472">Membrane</keyword>
<dbReference type="OrthoDB" id="9804152at2"/>
<dbReference type="SUPFAM" id="SSF140478">
    <property type="entry name" value="LemA-like"/>
    <property type="match status" value="1"/>
</dbReference>
<dbReference type="PANTHER" id="PTHR34478">
    <property type="entry name" value="PROTEIN LEMA"/>
    <property type="match status" value="1"/>
</dbReference>
<accession>A0A5R8QBG1</accession>
<keyword evidence="4 6" id="KW-1133">Transmembrane helix</keyword>
<dbReference type="InParanoid" id="A0A5R8QBG1"/>
<evidence type="ECO:0000313" key="7">
    <source>
        <dbReference type="EMBL" id="TLG73865.1"/>
    </source>
</evidence>
<dbReference type="Gene3D" id="1.20.1440.20">
    <property type="entry name" value="LemA-like domain"/>
    <property type="match status" value="1"/>
</dbReference>
<dbReference type="GO" id="GO:0016020">
    <property type="term" value="C:membrane"/>
    <property type="evidence" value="ECO:0007669"/>
    <property type="project" value="UniProtKB-SubCell"/>
</dbReference>
<organism evidence="7 8">
    <name type="scientific">Culicoidibacter larvae</name>
    <dbReference type="NCBI Taxonomy" id="2579976"/>
    <lineage>
        <taxon>Bacteria</taxon>
        <taxon>Bacillati</taxon>
        <taxon>Bacillota</taxon>
        <taxon>Culicoidibacteria</taxon>
        <taxon>Culicoidibacterales</taxon>
        <taxon>Culicoidibacteraceae</taxon>
        <taxon>Culicoidibacter</taxon>
    </lineage>
</organism>
<dbReference type="RefSeq" id="WP_138191002.1">
    <property type="nucleotide sequence ID" value="NZ_VBWP01000005.1"/>
</dbReference>
<dbReference type="Pfam" id="PF04011">
    <property type="entry name" value="LemA"/>
    <property type="match status" value="1"/>
</dbReference>
<evidence type="ECO:0000256" key="2">
    <source>
        <dbReference type="ARBA" id="ARBA00008854"/>
    </source>
</evidence>
<feature type="transmembrane region" description="Helical" evidence="6">
    <location>
        <begin position="6"/>
        <end position="26"/>
    </location>
</feature>
<sequence>MWIALIIIAVIVVGLIIYVISAYNGLVDLRNRVKNSWSQIDVQLKRRNDLIPNLVETVKGYKNFEQETLEKVIAARTRSISSTGIEEQMENSNQLTAALGHLFAVAEAYPDLKANQNFLSLQDELTNTENKISVTRQFYNDVVMKYQTRIQSFPSNIIAGMFGFKDEPYFETADAEREVPQVKF</sequence>
<evidence type="ECO:0000256" key="3">
    <source>
        <dbReference type="ARBA" id="ARBA00022692"/>
    </source>
</evidence>
<evidence type="ECO:0000256" key="4">
    <source>
        <dbReference type="ARBA" id="ARBA00022989"/>
    </source>
</evidence>
<comment type="caution">
    <text evidence="7">The sequence shown here is derived from an EMBL/GenBank/DDBJ whole genome shotgun (WGS) entry which is preliminary data.</text>
</comment>
<comment type="subcellular location">
    <subcellularLocation>
        <location evidence="1">Membrane</location>
        <topology evidence="1">Single-pass membrane protein</topology>
    </subcellularLocation>
</comment>
<evidence type="ECO:0000256" key="6">
    <source>
        <dbReference type="SAM" id="Phobius"/>
    </source>
</evidence>
<evidence type="ECO:0000256" key="5">
    <source>
        <dbReference type="ARBA" id="ARBA00023136"/>
    </source>
</evidence>
<protein>
    <submittedName>
        <fullName evidence="7">LemA family protein</fullName>
    </submittedName>
</protein>
<name>A0A5R8QBG1_9FIRM</name>
<evidence type="ECO:0000256" key="1">
    <source>
        <dbReference type="ARBA" id="ARBA00004167"/>
    </source>
</evidence>
<keyword evidence="3 6" id="KW-0812">Transmembrane</keyword>
<dbReference type="AlphaFoldDB" id="A0A5R8QBG1"/>
<dbReference type="PANTHER" id="PTHR34478:SF2">
    <property type="entry name" value="MEMBRANE PROTEIN"/>
    <property type="match status" value="1"/>
</dbReference>
<proteinExistence type="inferred from homology"/>
<gene>
    <name evidence="7" type="ORF">FEZ08_06940</name>
</gene>
<dbReference type="InterPro" id="IPR023353">
    <property type="entry name" value="LemA-like_dom_sf"/>
</dbReference>
<dbReference type="EMBL" id="VBWP01000005">
    <property type="protein sequence ID" value="TLG73865.1"/>
    <property type="molecule type" value="Genomic_DNA"/>
</dbReference>
<dbReference type="InterPro" id="IPR007156">
    <property type="entry name" value="MamQ_LemA"/>
</dbReference>
<reference evidence="7 8" key="1">
    <citation type="submission" date="2019-05" db="EMBL/GenBank/DDBJ databases">
        <title>Culicoidintestinum kansasii gen. nov., sp. nov. from the gastrointestinal tract of the biting midge, Culicoides sonorensis.</title>
        <authorList>
            <person name="Neupane S."/>
            <person name="Ghosh A."/>
            <person name="Gunther S."/>
            <person name="Martin K."/>
            <person name="Zurek L."/>
        </authorList>
    </citation>
    <scope>NUCLEOTIDE SEQUENCE [LARGE SCALE GENOMIC DNA]</scope>
    <source>
        <strain evidence="7 8">CS-1</strain>
    </source>
</reference>
<keyword evidence="8" id="KW-1185">Reference proteome</keyword>